<feature type="binding site" evidence="4">
    <location>
        <position position="135"/>
    </location>
    <ligand>
        <name>Mn(2+)</name>
        <dbReference type="ChEBI" id="CHEBI:29035"/>
        <label>1</label>
    </ligand>
</feature>
<feature type="binding site" evidence="4">
    <location>
        <position position="159"/>
    </location>
    <ligand>
        <name>Mn(2+)</name>
        <dbReference type="ChEBI" id="CHEBI:29035"/>
        <label>1</label>
    </ligand>
</feature>
<keyword evidence="3 5" id="KW-0378">Hydrolase</keyword>
<accession>A0A250B0K3</accession>
<evidence type="ECO:0000256" key="4">
    <source>
        <dbReference type="PIRSR" id="PIRSR036979-1"/>
    </source>
</evidence>
<dbReference type="OrthoDB" id="9789727at2"/>
<evidence type="ECO:0000256" key="3">
    <source>
        <dbReference type="ARBA" id="ARBA00022801"/>
    </source>
</evidence>
<feature type="binding site" evidence="4">
    <location>
        <position position="161"/>
    </location>
    <ligand>
        <name>Mn(2+)</name>
        <dbReference type="ChEBI" id="CHEBI:29035"/>
        <label>1</label>
    </ligand>
</feature>
<dbReference type="InterPro" id="IPR005925">
    <property type="entry name" value="Agmatinase-rel"/>
</dbReference>
<keyword evidence="8" id="KW-1185">Reference proteome</keyword>
<dbReference type="PROSITE" id="PS51409">
    <property type="entry name" value="ARGINASE_2"/>
    <property type="match status" value="1"/>
</dbReference>
<name>A0A250B0K3_9GAMM</name>
<gene>
    <name evidence="7" type="ORF">AWC35_09795</name>
</gene>
<reference evidence="7 8" key="1">
    <citation type="submission" date="2016-01" db="EMBL/GenBank/DDBJ databases">
        <authorList>
            <person name="Oliw E.H."/>
        </authorList>
    </citation>
    <scope>NUCLEOTIDE SEQUENCE [LARGE SCALE GENOMIC DNA]</scope>
    <source>
        <strain evidence="7 8">FRB97</strain>
    </source>
</reference>
<evidence type="ECO:0000256" key="5">
    <source>
        <dbReference type="RuleBase" id="RU003684"/>
    </source>
</evidence>
<dbReference type="PIRSF" id="PIRSF036979">
    <property type="entry name" value="Arginase"/>
    <property type="match status" value="1"/>
</dbReference>
<comment type="cofactor">
    <cofactor evidence="4">
        <name>Mn(2+)</name>
        <dbReference type="ChEBI" id="CHEBI:29035"/>
    </cofactor>
    <text evidence="4">Binds 2 manganese ions per subunit.</text>
</comment>
<sequence>MATRDYHPRSSADNPQPQSADEIPRYAGLPTFFRLPVGAQADALDIALVGVPWDGGTTNRAGARHGPRELRNASSLIRRVHPVSLLSPYDLARVGDIGDVPVNPIDVMDSLARIEAFYQELVAQQTIPLTAGGDHLTSLPILRALGRAQPVGMIHFDAHSDTNDSYFGGQRFTHGTPFRRAIEEGVLDPTRTVQIGIRGSLYAADDGAFAAKSGITVIPMEQVAREGIDAVMARARQIVGSAPTYVSFDIDVLDPAFAPGTGTPEIGGLTSLQGQQCLRHLAGLNLIGADVVEVSPPFDQGNLTSLTGATMMFELLCQLAGAYHRRISSSVLQE</sequence>
<dbReference type="CDD" id="cd11592">
    <property type="entry name" value="Agmatinase_PAH"/>
    <property type="match status" value="1"/>
</dbReference>
<evidence type="ECO:0000313" key="7">
    <source>
        <dbReference type="EMBL" id="ATA19611.1"/>
    </source>
</evidence>
<dbReference type="InterPro" id="IPR006035">
    <property type="entry name" value="Ureohydrolase"/>
</dbReference>
<dbReference type="SUPFAM" id="SSF52768">
    <property type="entry name" value="Arginase/deacetylase"/>
    <property type="match status" value="1"/>
</dbReference>
<dbReference type="PRINTS" id="PR00116">
    <property type="entry name" value="ARGINASE"/>
</dbReference>
<evidence type="ECO:0000256" key="2">
    <source>
        <dbReference type="ARBA" id="ARBA00022723"/>
    </source>
</evidence>
<dbReference type="PANTHER" id="PTHR11358:SF26">
    <property type="entry name" value="GUANIDINO ACID HYDROLASE, MITOCHONDRIAL"/>
    <property type="match status" value="1"/>
</dbReference>
<feature type="binding site" evidence="4">
    <location>
        <position position="251"/>
    </location>
    <ligand>
        <name>Mn(2+)</name>
        <dbReference type="ChEBI" id="CHEBI:29035"/>
        <label>1</label>
    </ligand>
</feature>
<evidence type="ECO:0000256" key="6">
    <source>
        <dbReference type="SAM" id="MobiDB-lite"/>
    </source>
</evidence>
<keyword evidence="4" id="KW-0464">Manganese</keyword>
<feature type="binding site" evidence="4">
    <location>
        <position position="249"/>
    </location>
    <ligand>
        <name>Mn(2+)</name>
        <dbReference type="ChEBI" id="CHEBI:29035"/>
        <label>1</label>
    </ligand>
</feature>
<dbReference type="InterPro" id="IPR020855">
    <property type="entry name" value="Ureohydrolase_Mn_BS"/>
</dbReference>
<dbReference type="GO" id="GO:0033389">
    <property type="term" value="P:putrescine biosynthetic process from arginine, via agmatine"/>
    <property type="evidence" value="ECO:0007669"/>
    <property type="project" value="TreeGrafter"/>
</dbReference>
<feature type="compositionally biased region" description="Basic and acidic residues" evidence="6">
    <location>
        <begin position="1"/>
        <end position="10"/>
    </location>
</feature>
<dbReference type="GO" id="GO:0008783">
    <property type="term" value="F:agmatinase activity"/>
    <property type="evidence" value="ECO:0007669"/>
    <property type="project" value="TreeGrafter"/>
</dbReference>
<evidence type="ECO:0000313" key="8">
    <source>
        <dbReference type="Proteomes" id="UP000217182"/>
    </source>
</evidence>
<dbReference type="InterPro" id="IPR023696">
    <property type="entry name" value="Ureohydrolase_dom_sf"/>
</dbReference>
<dbReference type="RefSeq" id="WP_095846218.1">
    <property type="nucleotide sequence ID" value="NZ_CP014136.1"/>
</dbReference>
<dbReference type="PROSITE" id="PS01053">
    <property type="entry name" value="ARGINASE_1"/>
    <property type="match status" value="1"/>
</dbReference>
<dbReference type="PANTHER" id="PTHR11358">
    <property type="entry name" value="ARGINASE/AGMATINASE"/>
    <property type="match status" value="1"/>
</dbReference>
<dbReference type="KEGG" id="gqu:AWC35_09795"/>
<dbReference type="EMBL" id="CP014136">
    <property type="protein sequence ID" value="ATA19611.1"/>
    <property type="molecule type" value="Genomic_DNA"/>
</dbReference>
<organism evidence="7 8">
    <name type="scientific">Gibbsiella quercinecans</name>
    <dbReference type="NCBI Taxonomy" id="929813"/>
    <lineage>
        <taxon>Bacteria</taxon>
        <taxon>Pseudomonadati</taxon>
        <taxon>Pseudomonadota</taxon>
        <taxon>Gammaproteobacteria</taxon>
        <taxon>Enterobacterales</taxon>
        <taxon>Yersiniaceae</taxon>
        <taxon>Gibbsiella</taxon>
    </lineage>
</organism>
<dbReference type="NCBIfam" id="TIGR01230">
    <property type="entry name" value="agmatinase"/>
    <property type="match status" value="1"/>
</dbReference>
<dbReference type="GO" id="GO:0046872">
    <property type="term" value="F:metal ion binding"/>
    <property type="evidence" value="ECO:0007669"/>
    <property type="project" value="UniProtKB-KW"/>
</dbReference>
<feature type="binding site" evidence="4">
    <location>
        <position position="157"/>
    </location>
    <ligand>
        <name>Mn(2+)</name>
        <dbReference type="ChEBI" id="CHEBI:29035"/>
        <label>1</label>
    </ligand>
</feature>
<dbReference type="Gene3D" id="3.40.800.10">
    <property type="entry name" value="Ureohydrolase domain"/>
    <property type="match status" value="1"/>
</dbReference>
<dbReference type="AlphaFoldDB" id="A0A250B0K3"/>
<keyword evidence="2 4" id="KW-0479">Metal-binding</keyword>
<dbReference type="Pfam" id="PF00491">
    <property type="entry name" value="Arginase"/>
    <property type="match status" value="1"/>
</dbReference>
<proteinExistence type="inferred from homology"/>
<evidence type="ECO:0000256" key="1">
    <source>
        <dbReference type="ARBA" id="ARBA00009227"/>
    </source>
</evidence>
<feature type="region of interest" description="Disordered" evidence="6">
    <location>
        <begin position="1"/>
        <end position="23"/>
    </location>
</feature>
<dbReference type="Proteomes" id="UP000217182">
    <property type="component" value="Chromosome"/>
</dbReference>
<protein>
    <submittedName>
        <fullName evidence="7">Agmatinase</fullName>
    </submittedName>
</protein>
<comment type="similarity">
    <text evidence="1">Belongs to the arginase family. Agmatinase subfamily.</text>
</comment>